<dbReference type="InterPro" id="IPR001254">
    <property type="entry name" value="Trypsin_dom"/>
</dbReference>
<feature type="domain" description="Peptidase S1" evidence="7">
    <location>
        <begin position="41"/>
        <end position="264"/>
    </location>
</feature>
<dbReference type="CDD" id="cd00190">
    <property type="entry name" value="Tryp_SPc"/>
    <property type="match status" value="1"/>
</dbReference>
<dbReference type="InterPro" id="IPR009003">
    <property type="entry name" value="Peptidase_S1_PA"/>
</dbReference>
<evidence type="ECO:0000259" key="7">
    <source>
        <dbReference type="PROSITE" id="PS50240"/>
    </source>
</evidence>
<dbReference type="AlphaFoldDB" id="A0A1I8Q3Z7"/>
<organism evidence="8 9">
    <name type="scientific">Stomoxys calcitrans</name>
    <name type="common">Stable fly</name>
    <name type="synonym">Conops calcitrans</name>
    <dbReference type="NCBI Taxonomy" id="35570"/>
    <lineage>
        <taxon>Eukaryota</taxon>
        <taxon>Metazoa</taxon>
        <taxon>Ecdysozoa</taxon>
        <taxon>Arthropoda</taxon>
        <taxon>Hexapoda</taxon>
        <taxon>Insecta</taxon>
        <taxon>Pterygota</taxon>
        <taxon>Neoptera</taxon>
        <taxon>Endopterygota</taxon>
        <taxon>Diptera</taxon>
        <taxon>Brachycera</taxon>
        <taxon>Muscomorpha</taxon>
        <taxon>Muscoidea</taxon>
        <taxon>Muscidae</taxon>
        <taxon>Stomoxys</taxon>
    </lineage>
</organism>
<dbReference type="Pfam" id="PF00089">
    <property type="entry name" value="Trypsin"/>
    <property type="match status" value="1"/>
</dbReference>
<dbReference type="InterPro" id="IPR043504">
    <property type="entry name" value="Peptidase_S1_PA_chymotrypsin"/>
</dbReference>
<evidence type="ECO:0000256" key="1">
    <source>
        <dbReference type="ARBA" id="ARBA00007664"/>
    </source>
</evidence>
<dbReference type="PANTHER" id="PTHR24276:SF91">
    <property type="entry name" value="AT26814P-RELATED"/>
    <property type="match status" value="1"/>
</dbReference>
<dbReference type="STRING" id="35570.A0A1I8Q3Z7"/>
<keyword evidence="3" id="KW-0378">Hydrolase</keyword>
<dbReference type="InterPro" id="IPR050430">
    <property type="entry name" value="Peptidase_S1"/>
</dbReference>
<dbReference type="FunFam" id="2.40.10.10:FF:000034">
    <property type="entry name" value="Eupolytin"/>
    <property type="match status" value="1"/>
</dbReference>
<keyword evidence="4" id="KW-0720">Serine protease</keyword>
<name>A0A1I8Q3Z7_STOCA</name>
<keyword evidence="9" id="KW-1185">Reference proteome</keyword>
<keyword evidence="2" id="KW-0645">Protease</keyword>
<evidence type="ECO:0000313" key="8">
    <source>
        <dbReference type="EnsemblMetazoa" id="SCAU013659-PA"/>
    </source>
</evidence>
<dbReference type="SUPFAM" id="SSF50494">
    <property type="entry name" value="Trypsin-like serine proteases"/>
    <property type="match status" value="1"/>
</dbReference>
<feature type="signal peptide" evidence="6">
    <location>
        <begin position="1"/>
        <end position="25"/>
    </location>
</feature>
<keyword evidence="6" id="KW-0732">Signal</keyword>
<accession>A0A1I8Q3Z7</accession>
<protein>
    <recommendedName>
        <fullName evidence="7">Peptidase S1 domain-containing protein</fullName>
    </recommendedName>
</protein>
<dbReference type="OrthoDB" id="60866at2759"/>
<dbReference type="EnsemblMetazoa" id="SCAU013659-RA">
    <property type="protein sequence ID" value="SCAU013659-PA"/>
    <property type="gene ID" value="SCAU013659"/>
</dbReference>
<gene>
    <name evidence="8" type="primary">106095282</name>
</gene>
<proteinExistence type="inferred from homology"/>
<evidence type="ECO:0000256" key="5">
    <source>
        <dbReference type="ARBA" id="ARBA00023157"/>
    </source>
</evidence>
<dbReference type="PANTHER" id="PTHR24276">
    <property type="entry name" value="POLYSERASE-RELATED"/>
    <property type="match status" value="1"/>
</dbReference>
<feature type="chain" id="PRO_5009327659" description="Peptidase S1 domain-containing protein" evidence="6">
    <location>
        <begin position="26"/>
        <end position="264"/>
    </location>
</feature>
<dbReference type="VEuPathDB" id="VectorBase:SCAU013659"/>
<dbReference type="GO" id="GO:0006508">
    <property type="term" value="P:proteolysis"/>
    <property type="evidence" value="ECO:0007669"/>
    <property type="project" value="UniProtKB-KW"/>
</dbReference>
<evidence type="ECO:0000256" key="6">
    <source>
        <dbReference type="SAM" id="SignalP"/>
    </source>
</evidence>
<dbReference type="InterPro" id="IPR018114">
    <property type="entry name" value="TRYPSIN_HIS"/>
</dbReference>
<reference evidence="8" key="1">
    <citation type="submission" date="2020-05" db="UniProtKB">
        <authorList>
            <consortium name="EnsemblMetazoa"/>
        </authorList>
    </citation>
    <scope>IDENTIFICATION</scope>
    <source>
        <strain evidence="8">USDA</strain>
    </source>
</reference>
<dbReference type="PRINTS" id="PR00722">
    <property type="entry name" value="CHYMOTRYPSIN"/>
</dbReference>
<dbReference type="Gene3D" id="2.40.10.10">
    <property type="entry name" value="Trypsin-like serine proteases"/>
    <property type="match status" value="2"/>
</dbReference>
<evidence type="ECO:0000256" key="2">
    <source>
        <dbReference type="ARBA" id="ARBA00022670"/>
    </source>
</evidence>
<evidence type="ECO:0000256" key="4">
    <source>
        <dbReference type="ARBA" id="ARBA00022825"/>
    </source>
</evidence>
<evidence type="ECO:0000256" key="3">
    <source>
        <dbReference type="ARBA" id="ARBA00022801"/>
    </source>
</evidence>
<dbReference type="GO" id="GO:0004252">
    <property type="term" value="F:serine-type endopeptidase activity"/>
    <property type="evidence" value="ECO:0007669"/>
    <property type="project" value="InterPro"/>
</dbReference>
<keyword evidence="5" id="KW-1015">Disulfide bond</keyword>
<dbReference type="KEGG" id="scac:106095282"/>
<dbReference type="PROSITE" id="PS00134">
    <property type="entry name" value="TRYPSIN_HIS"/>
    <property type="match status" value="1"/>
</dbReference>
<sequence length="264" mass="28379">MNFRNNWKKYFILCLWFFLHQDVTAEDFTTAEPVVGPQTRIVGGINAGEGQFPHQISLRLGGNHICGGSIISSRYVVTAAHCVILGTPPKRVPASSLTIRAGSRFINTGGQIMGVSEIKVHPSYKNFENDIALLKLSNPLSFNARIKPIALANNNPPAGSSIVISGWGRSSTQGPVPQNLQYVTLKAISRTDCKKRLFGLPKNVICLAHPFGKGACFGDSGGPAIYKNQLVGVCDFVVNGCGSSNPDGYASVANHVNWLRANAK</sequence>
<dbReference type="PROSITE" id="PS50240">
    <property type="entry name" value="TRYPSIN_DOM"/>
    <property type="match status" value="1"/>
</dbReference>
<dbReference type="SMART" id="SM00020">
    <property type="entry name" value="Tryp_SPc"/>
    <property type="match status" value="1"/>
</dbReference>
<dbReference type="InterPro" id="IPR001314">
    <property type="entry name" value="Peptidase_S1A"/>
</dbReference>
<dbReference type="Proteomes" id="UP000095300">
    <property type="component" value="Unassembled WGS sequence"/>
</dbReference>
<evidence type="ECO:0000313" key="9">
    <source>
        <dbReference type="Proteomes" id="UP000095300"/>
    </source>
</evidence>
<comment type="similarity">
    <text evidence="1">Belongs to the peptidase S1 family.</text>
</comment>